<dbReference type="EMBL" id="BAAAXF010000035">
    <property type="protein sequence ID" value="GAA3497549.1"/>
    <property type="molecule type" value="Genomic_DNA"/>
</dbReference>
<proteinExistence type="predicted"/>
<accession>A0ABP6TQG8</accession>
<keyword evidence="2" id="KW-1185">Reference proteome</keyword>
<dbReference type="Proteomes" id="UP001501455">
    <property type="component" value="Unassembled WGS sequence"/>
</dbReference>
<organism evidence="1 2">
    <name type="scientific">Streptomyces prasinosporus</name>
    <dbReference type="NCBI Taxonomy" id="68256"/>
    <lineage>
        <taxon>Bacteria</taxon>
        <taxon>Bacillati</taxon>
        <taxon>Actinomycetota</taxon>
        <taxon>Actinomycetes</taxon>
        <taxon>Kitasatosporales</taxon>
        <taxon>Streptomycetaceae</taxon>
        <taxon>Streptomyces</taxon>
        <taxon>Streptomyces albogriseolus group</taxon>
    </lineage>
</organism>
<sequence length="206" mass="21745">MLTAEPWTGDLALGIPVGHLDAHAVVAAQAQQVGGGARVHDGVGHQLAGEDHRVVHDVAKPQPWRVSRTKERALATDRPTGSKLAAARAVITELLDRFSAGMASWPAGLVPLLRQAVPRPWVPGAAPPGISPVVMCAAAPPMPARSRATAQAGRDRRGWTAACKVTYLRGPRWMPVCVFPSECSPSGGCADDVRSCRTVMAWFGRG</sequence>
<gene>
    <name evidence="1" type="ORF">GCM10019016_046520</name>
</gene>
<protein>
    <submittedName>
        <fullName evidence="1">Uncharacterized protein</fullName>
    </submittedName>
</protein>
<comment type="caution">
    <text evidence="1">The sequence shown here is derived from an EMBL/GenBank/DDBJ whole genome shotgun (WGS) entry which is preliminary data.</text>
</comment>
<name>A0ABP6TQG8_9ACTN</name>
<reference evidence="2" key="1">
    <citation type="journal article" date="2019" name="Int. J. Syst. Evol. Microbiol.">
        <title>The Global Catalogue of Microorganisms (GCM) 10K type strain sequencing project: providing services to taxonomists for standard genome sequencing and annotation.</title>
        <authorList>
            <consortium name="The Broad Institute Genomics Platform"/>
            <consortium name="The Broad Institute Genome Sequencing Center for Infectious Disease"/>
            <person name="Wu L."/>
            <person name="Ma J."/>
        </authorList>
    </citation>
    <scope>NUCLEOTIDE SEQUENCE [LARGE SCALE GENOMIC DNA]</scope>
    <source>
        <strain evidence="2">JCM 4816</strain>
    </source>
</reference>
<evidence type="ECO:0000313" key="2">
    <source>
        <dbReference type="Proteomes" id="UP001501455"/>
    </source>
</evidence>
<evidence type="ECO:0000313" key="1">
    <source>
        <dbReference type="EMBL" id="GAA3497549.1"/>
    </source>
</evidence>